<sequence>AQAVETGALTQVAAKVFQQADLDTNGSLEWNNGEIRDYITQVLSQFGLHPPPESQVYQLYAAFDRDRSGSLELAECLRLVEAIVRAAFNIKFEATQQTTPSAQPATRSLSPAPAAGPSLPLAALATQALPVATGAPLDLHRLRAYRLAEEWVASYSQAVPPVAETSLVKYLDGGLQLDMSQLSAELQSLAVENAAFRSRMIAAVESGALLKATLSSIRLCDRDGNGYLTWNNGDIQDFVSTVFRSHGMSVPSQEQIYRLYTLFDGDQKARLDPRECVCLVDAIVRAVFFESCSVQGAPKAEAATYAAVEEWLANFSMPALGTAVTYFKGHPPIQMHVLAVQLRSLANVSALQRGRMIKAVESGELLKVALQTFRSCDRDRSGSLTWNNGEIRNFIGQVLQQFGMAVPTEAQIYELYSLFDADDSASLDVREGVCLVDAAVRAAFHGSELASEELPEAARANHAPASPSAGQGPDHRLEHLLRTCGDLKARGQRTAQLKAMLVAWHRAARDAAWSLQLEALKAAADKAQTKLKEEQVRFEVRLQEELGKRKRLDTSTMSARLATEAECRAEEVAETRFSKERLQWEARLKDERERRVRAEAAHGATAAEAATQAEEAEAAELRFSQERDMWESRLKEERERRVRLEASHATTLDEWAAQSKKLRRSAARAALESMVPRVKAQGLLARTLKGWCSHIQAKAARRKQSSAVDLSVASWLRKSAGGMKEAAFGGWSRIVQSKRQRQSRTKAAISCLERQWLEGARGLLASYLGEWQKLSQEKVQRKALADRRAKAHASVALVVKQWERGSAAGLLAAVTSAWKIAVDASARKRSKARSHKSLEVMVLKPGSWRAQSLPSRTHKVAQELCLVFDRSIQLRFEELFSCRGSRAIPPGNLRGAFLGAHVPGGFNILLGMALLKPVELLRACPTNGWSVAKSCWLFLSSPELHFGLASRSKINTISLRVIAAHEMRRCCITVASACICQGGTNFGHCYQASAAVAPMNCQVQEWAMGVFYIFGMNTYAPVHRHKMHTHIKNATPEGRKTLVSALNNIARFYHSLNFNESGLADHGHGRRCPDSERQPRRCVAAAVAAASEERRRY</sequence>
<dbReference type="InterPro" id="IPR002048">
    <property type="entry name" value="EF_hand_dom"/>
</dbReference>
<protein>
    <recommendedName>
        <fullName evidence="2">EF-hand domain-containing protein</fullName>
    </recommendedName>
</protein>
<feature type="region of interest" description="Disordered" evidence="1">
    <location>
        <begin position="453"/>
        <end position="474"/>
    </location>
</feature>
<organism evidence="3 4">
    <name type="scientific">Polarella glacialis</name>
    <name type="common">Dinoflagellate</name>
    <dbReference type="NCBI Taxonomy" id="89957"/>
    <lineage>
        <taxon>Eukaryota</taxon>
        <taxon>Sar</taxon>
        <taxon>Alveolata</taxon>
        <taxon>Dinophyceae</taxon>
        <taxon>Suessiales</taxon>
        <taxon>Suessiaceae</taxon>
        <taxon>Polarella</taxon>
    </lineage>
</organism>
<name>A0A813JZA1_POLGL</name>
<feature type="non-terminal residue" evidence="3">
    <location>
        <position position="1"/>
    </location>
</feature>
<evidence type="ECO:0000313" key="3">
    <source>
        <dbReference type="EMBL" id="CAE8687800.1"/>
    </source>
</evidence>
<comment type="caution">
    <text evidence="3">The sequence shown here is derived from an EMBL/GenBank/DDBJ whole genome shotgun (WGS) entry which is preliminary data.</text>
</comment>
<dbReference type="Proteomes" id="UP000626109">
    <property type="component" value="Unassembled WGS sequence"/>
</dbReference>
<dbReference type="PROSITE" id="PS50222">
    <property type="entry name" value="EF_HAND_2"/>
    <property type="match status" value="1"/>
</dbReference>
<evidence type="ECO:0000259" key="2">
    <source>
        <dbReference type="PROSITE" id="PS50222"/>
    </source>
</evidence>
<dbReference type="GO" id="GO:0005509">
    <property type="term" value="F:calcium ion binding"/>
    <property type="evidence" value="ECO:0007669"/>
    <property type="project" value="InterPro"/>
</dbReference>
<accession>A0A813JZA1</accession>
<dbReference type="InterPro" id="IPR011992">
    <property type="entry name" value="EF-hand-dom_pair"/>
</dbReference>
<evidence type="ECO:0000313" key="4">
    <source>
        <dbReference type="Proteomes" id="UP000626109"/>
    </source>
</evidence>
<reference evidence="3" key="1">
    <citation type="submission" date="2021-02" db="EMBL/GenBank/DDBJ databases">
        <authorList>
            <person name="Dougan E. K."/>
            <person name="Rhodes N."/>
            <person name="Thang M."/>
            <person name="Chan C."/>
        </authorList>
    </citation>
    <scope>NUCLEOTIDE SEQUENCE</scope>
</reference>
<feature type="domain" description="EF-hand" evidence="2">
    <location>
        <begin position="51"/>
        <end position="86"/>
    </location>
</feature>
<dbReference type="EMBL" id="CAJNNW010026802">
    <property type="protein sequence ID" value="CAE8687800.1"/>
    <property type="molecule type" value="Genomic_DNA"/>
</dbReference>
<evidence type="ECO:0000256" key="1">
    <source>
        <dbReference type="SAM" id="MobiDB-lite"/>
    </source>
</evidence>
<dbReference type="SUPFAM" id="SSF47473">
    <property type="entry name" value="EF-hand"/>
    <property type="match status" value="2"/>
</dbReference>
<gene>
    <name evidence="3" type="ORF">PGLA2088_LOCUS25618</name>
</gene>
<dbReference type="Gene3D" id="1.10.238.10">
    <property type="entry name" value="EF-hand"/>
    <property type="match status" value="2"/>
</dbReference>
<proteinExistence type="predicted"/>
<dbReference type="AlphaFoldDB" id="A0A813JZA1"/>